<evidence type="ECO:0000313" key="1">
    <source>
        <dbReference type="EMBL" id="WXB03261.1"/>
    </source>
</evidence>
<name>A0ABZ2KX41_9BACT</name>
<proteinExistence type="predicted"/>
<dbReference type="RefSeq" id="WP_394832891.1">
    <property type="nucleotide sequence ID" value="NZ_CP089929.1"/>
</dbReference>
<dbReference type="Proteomes" id="UP001374803">
    <property type="component" value="Chromosome"/>
</dbReference>
<reference evidence="1" key="1">
    <citation type="submission" date="2021-12" db="EMBL/GenBank/DDBJ databases">
        <title>Discovery of the Pendulisporaceae a myxobacterial family with distinct sporulation behavior and unique specialized metabolism.</title>
        <authorList>
            <person name="Garcia R."/>
            <person name="Popoff A."/>
            <person name="Bader C.D."/>
            <person name="Loehr J."/>
            <person name="Walesch S."/>
            <person name="Walt C."/>
            <person name="Boldt J."/>
            <person name="Bunk B."/>
            <person name="Haeckl F.J.F.P.J."/>
            <person name="Gunesch A.P."/>
            <person name="Birkelbach J."/>
            <person name="Nuebel U."/>
            <person name="Pietschmann T."/>
            <person name="Bach T."/>
            <person name="Mueller R."/>
        </authorList>
    </citation>
    <scope>NUCLEOTIDE SEQUENCE</scope>
    <source>
        <strain evidence="1">MSr11367</strain>
    </source>
</reference>
<evidence type="ECO:0008006" key="3">
    <source>
        <dbReference type="Google" id="ProtNLM"/>
    </source>
</evidence>
<gene>
    <name evidence="1" type="ORF">LVJ94_40960</name>
</gene>
<protein>
    <recommendedName>
        <fullName evidence="3">Tryptophan synthase alpha chain</fullName>
    </recommendedName>
</protein>
<dbReference type="PROSITE" id="PS51257">
    <property type="entry name" value="PROKAR_LIPOPROTEIN"/>
    <property type="match status" value="1"/>
</dbReference>
<evidence type="ECO:0000313" key="2">
    <source>
        <dbReference type="Proteomes" id="UP001374803"/>
    </source>
</evidence>
<sequence length="241" mass="24215">MRGIYAIFSLTLVFGCNIVLGNEKGELLETDQGNTHGSACAKGFADCNGDPRDGCEARLSEASHCGACDVQCGASNALCVAQEDDRFACASGCPAAASAICDLQCVNQKTNASHCGECGHACPGTPNGEAFCEQSKCKVACAVGYHACDTRCVGANDPTGCGNACTVCASGPHSSAVCDKGTCGIACAAGFANCDGDMQNGCETSVWEDGKHCGGCGRPCGAATRCVGGLCLPFGGMTAEQ</sequence>
<organism evidence="1 2">
    <name type="scientific">Pendulispora rubella</name>
    <dbReference type="NCBI Taxonomy" id="2741070"/>
    <lineage>
        <taxon>Bacteria</taxon>
        <taxon>Pseudomonadati</taxon>
        <taxon>Myxococcota</taxon>
        <taxon>Myxococcia</taxon>
        <taxon>Myxococcales</taxon>
        <taxon>Sorangiineae</taxon>
        <taxon>Pendulisporaceae</taxon>
        <taxon>Pendulispora</taxon>
    </lineage>
</organism>
<accession>A0ABZ2KX41</accession>
<dbReference type="EMBL" id="CP089983">
    <property type="protein sequence ID" value="WXB03261.1"/>
    <property type="molecule type" value="Genomic_DNA"/>
</dbReference>
<keyword evidence="2" id="KW-1185">Reference proteome</keyword>